<evidence type="ECO:0000313" key="3">
    <source>
        <dbReference type="Proteomes" id="UP000001745"/>
    </source>
</evidence>
<evidence type="ECO:0008006" key="4">
    <source>
        <dbReference type="Google" id="ProtNLM"/>
    </source>
</evidence>
<dbReference type="GeneID" id="8104309"/>
<reference evidence="3" key="1">
    <citation type="journal article" date="2015" name="Genome Announc.">
        <title>Genome sequence of the AIDS-associated pathogen Penicillium marneffei (ATCC18224) and its near taxonomic relative Talaromyces stipitatus (ATCC10500).</title>
        <authorList>
            <person name="Nierman W.C."/>
            <person name="Fedorova-Abrams N.D."/>
            <person name="Andrianopoulos A."/>
        </authorList>
    </citation>
    <scope>NUCLEOTIDE SEQUENCE [LARGE SCALE GENOMIC DNA]</scope>
    <source>
        <strain evidence="3">ATCC 10500 / CBS 375.48 / QM 6759 / NRRL 1006</strain>
    </source>
</reference>
<dbReference type="InParanoid" id="B8M710"/>
<name>B8M710_TALSN</name>
<keyword evidence="1" id="KW-0732">Signal</keyword>
<dbReference type="InterPro" id="IPR015943">
    <property type="entry name" value="WD40/YVTN_repeat-like_dom_sf"/>
</dbReference>
<dbReference type="OrthoDB" id="10006285at2759"/>
<dbReference type="VEuPathDB" id="FungiDB:TSTA_034670"/>
<dbReference type="SUPFAM" id="SSF51004">
    <property type="entry name" value="C-terminal (heme d1) domain of cytochrome cd1-nitrite reductase"/>
    <property type="match status" value="1"/>
</dbReference>
<dbReference type="STRING" id="441959.B8M710"/>
<proteinExistence type="predicted"/>
<evidence type="ECO:0000313" key="2">
    <source>
        <dbReference type="EMBL" id="EED20230.1"/>
    </source>
</evidence>
<dbReference type="eggNOG" id="ENOG502S2T1">
    <property type="taxonomic scope" value="Eukaryota"/>
</dbReference>
<dbReference type="SUPFAM" id="SSF63825">
    <property type="entry name" value="YWTD domain"/>
    <property type="match status" value="1"/>
</dbReference>
<dbReference type="Proteomes" id="UP000001745">
    <property type="component" value="Unassembled WGS sequence"/>
</dbReference>
<dbReference type="HOGENOM" id="CLU_037887_1_0_1"/>
<evidence type="ECO:0000256" key="1">
    <source>
        <dbReference type="SAM" id="SignalP"/>
    </source>
</evidence>
<sequence length="395" mass="40096">MLVSFKSCITNALLVLLATAHPLDAGHRSCEAPSGAKAIYFLTNEHSNSVVAIAVGANGTLSGGVKVATGGNGGSTVNSTGGSNGPDALGSQSALTVVDNYLFAVNPGSNTLSMMKIASTDATDLKLIGKPVAVSGQFPVTVAASSKNRLVCVGTTGAQAAISCASYTSKGLGSMSTRAVFDLNQTTPPSGPLNGVAHTFFSADETRLFTTVKGDPTSNKTGFVSVLPIENPSAKDTRSSPNGTAVLFGASVLPGTSNIFVTDASFGAGIFHVNPSTNDVSLVSKAAIQDQKATCWAAFSKQRGSVFVSDVANNHLVEMSAVDSHIISTVNLDNGDPGLIDLKVSGRFVYALSPGNGTTPAAVTVVDSSVGKQIQHFHVSQLGAGKSSQGMAVLE</sequence>
<dbReference type="Gene3D" id="2.130.10.10">
    <property type="entry name" value="YVTN repeat-like/Quinoprotein amine dehydrogenase"/>
    <property type="match status" value="1"/>
</dbReference>
<dbReference type="InterPro" id="IPR011048">
    <property type="entry name" value="Haem_d1_sf"/>
</dbReference>
<dbReference type="PhylomeDB" id="B8M710"/>
<accession>B8M710</accession>
<gene>
    <name evidence="2" type="ORF">TSTA_034670</name>
</gene>
<dbReference type="OMA" id="TCWATIS"/>
<feature type="signal peptide" evidence="1">
    <location>
        <begin position="1"/>
        <end position="20"/>
    </location>
</feature>
<feature type="chain" id="PRO_5002877354" description="3-carboxymuconate cyclase" evidence="1">
    <location>
        <begin position="21"/>
        <end position="395"/>
    </location>
</feature>
<dbReference type="AlphaFoldDB" id="B8M710"/>
<keyword evidence="3" id="KW-1185">Reference proteome</keyword>
<organism evidence="2 3">
    <name type="scientific">Talaromyces stipitatus (strain ATCC 10500 / CBS 375.48 / QM 6759 / NRRL 1006)</name>
    <name type="common">Penicillium stipitatum</name>
    <dbReference type="NCBI Taxonomy" id="441959"/>
    <lineage>
        <taxon>Eukaryota</taxon>
        <taxon>Fungi</taxon>
        <taxon>Dikarya</taxon>
        <taxon>Ascomycota</taxon>
        <taxon>Pezizomycotina</taxon>
        <taxon>Eurotiomycetes</taxon>
        <taxon>Eurotiomycetidae</taxon>
        <taxon>Eurotiales</taxon>
        <taxon>Trichocomaceae</taxon>
        <taxon>Talaromyces</taxon>
        <taxon>Talaromyces sect. Talaromyces</taxon>
    </lineage>
</organism>
<dbReference type="RefSeq" id="XP_002480664.1">
    <property type="nucleotide sequence ID" value="XM_002480619.1"/>
</dbReference>
<protein>
    <recommendedName>
        <fullName evidence="4">3-carboxymuconate cyclase</fullName>
    </recommendedName>
</protein>
<dbReference type="EMBL" id="EQ962654">
    <property type="protein sequence ID" value="EED20230.1"/>
    <property type="molecule type" value="Genomic_DNA"/>
</dbReference>